<evidence type="ECO:0000256" key="2">
    <source>
        <dbReference type="ARBA" id="ARBA00012376"/>
    </source>
</evidence>
<dbReference type="Pfam" id="PF25585">
    <property type="entry name" value="zf-CCCH_DUS3L"/>
    <property type="match status" value="1"/>
</dbReference>
<dbReference type="Gene3D" id="3.20.20.70">
    <property type="entry name" value="Aldolase class I"/>
    <property type="match status" value="1"/>
</dbReference>
<reference evidence="11 12" key="1">
    <citation type="submission" date="2023-12" db="EMBL/GenBank/DDBJ databases">
        <title>A high-quality genome assembly for Dillenia turbinata (Dilleniales).</title>
        <authorList>
            <person name="Chanderbali A."/>
        </authorList>
    </citation>
    <scope>NUCLEOTIDE SEQUENCE [LARGE SCALE GENOMIC DNA]</scope>
    <source>
        <strain evidence="11">LSX21</strain>
        <tissue evidence="11">Leaf</tissue>
    </source>
</reference>
<accession>A0AAN8W563</accession>
<dbReference type="GO" id="GO:0102265">
    <property type="term" value="F:tRNA-dihydrouridine47 synthase activity"/>
    <property type="evidence" value="ECO:0007669"/>
    <property type="project" value="UniProtKB-EC"/>
</dbReference>
<evidence type="ECO:0000256" key="5">
    <source>
        <dbReference type="ARBA" id="ARBA00048342"/>
    </source>
</evidence>
<comment type="catalytic activity">
    <reaction evidence="6">
        <text>a 5,6-dihydrouridine in mRNA + NADP(+) = a uridine in mRNA + NADPH + H(+)</text>
        <dbReference type="Rhea" id="RHEA:69855"/>
        <dbReference type="Rhea" id="RHEA-COMP:14658"/>
        <dbReference type="Rhea" id="RHEA-COMP:17789"/>
        <dbReference type="ChEBI" id="CHEBI:15378"/>
        <dbReference type="ChEBI" id="CHEBI:57783"/>
        <dbReference type="ChEBI" id="CHEBI:58349"/>
        <dbReference type="ChEBI" id="CHEBI:65315"/>
        <dbReference type="ChEBI" id="CHEBI:74443"/>
    </reaction>
    <physiologicalReaction direction="right-to-left" evidence="6">
        <dbReference type="Rhea" id="RHEA:69857"/>
    </physiologicalReaction>
</comment>
<gene>
    <name evidence="11" type="ORF">RJ641_013903</name>
</gene>
<evidence type="ECO:0000256" key="7">
    <source>
        <dbReference type="ARBA" id="ARBA00049513"/>
    </source>
</evidence>
<feature type="domain" description="C3H1-type" evidence="10">
    <location>
        <begin position="101"/>
        <end position="126"/>
    </location>
</feature>
<dbReference type="GO" id="GO:0008270">
    <property type="term" value="F:zinc ion binding"/>
    <property type="evidence" value="ECO:0007669"/>
    <property type="project" value="UniProtKB-KW"/>
</dbReference>
<dbReference type="PANTHER" id="PTHR45846">
    <property type="entry name" value="TRNA-DIHYDROURIDINE(47) SYNTHASE [NAD(P)(+)]-LIKE"/>
    <property type="match status" value="1"/>
</dbReference>
<feature type="compositionally biased region" description="Basic residues" evidence="9">
    <location>
        <begin position="81"/>
        <end position="92"/>
    </location>
</feature>
<evidence type="ECO:0000256" key="6">
    <source>
        <dbReference type="ARBA" id="ARBA00049447"/>
    </source>
</evidence>
<protein>
    <recommendedName>
        <fullName evidence="2">tRNA-dihydrouridine(47) synthase [NAD(P)(+)]</fullName>
        <ecNumber evidence="2">1.3.1.89</ecNumber>
    </recommendedName>
</protein>
<keyword evidence="8" id="KW-0862">Zinc</keyword>
<dbReference type="Proteomes" id="UP001370490">
    <property type="component" value="Unassembled WGS sequence"/>
</dbReference>
<evidence type="ECO:0000256" key="9">
    <source>
        <dbReference type="SAM" id="MobiDB-lite"/>
    </source>
</evidence>
<dbReference type="PROSITE" id="PS50103">
    <property type="entry name" value="ZF_C3H1"/>
    <property type="match status" value="1"/>
</dbReference>
<sequence>MADEEGDTATECGAFQWQKQKIRKSRVVLEGPQQQTVDELVARAIAPVKKEFLCPLIRPCVRKEEDLQSNSSSSSNVLKEKKSKRQLKRERKQKPDDLEGDCPFLSSEGPCPFGLACRFSGTHTDSFACGNSNPKKLWVNKMNFPKADAQLKLLGLSGPTKSKMKKLENKEEGDQAVSNRCHVTSENGCNEAARLSVYDAFDASGNNEHVEDTSVADEIEVDSFVNNGERQLKKAKSLNEECSSFAEVNNDGFIPVVHLGQDSGHTSAHIEEASSADNFAVRTDISANSNLRERRLIDFRGKLCLAPLTTVGYLPFRMVWKVLGADITCGEMAMCTNFLQ</sequence>
<evidence type="ECO:0000256" key="4">
    <source>
        <dbReference type="ARBA" id="ARBA00048266"/>
    </source>
</evidence>
<feature type="zinc finger region" description="C3H1-type" evidence="8">
    <location>
        <begin position="101"/>
        <end position="126"/>
    </location>
</feature>
<keyword evidence="8" id="KW-0863">Zinc-finger</keyword>
<comment type="similarity">
    <text evidence="1">Belongs to the Dus family. Dus3 subfamily.</text>
</comment>
<dbReference type="AlphaFoldDB" id="A0AAN8W563"/>
<evidence type="ECO:0000256" key="8">
    <source>
        <dbReference type="PROSITE-ProRule" id="PRU00723"/>
    </source>
</evidence>
<keyword evidence="3" id="KW-0507">mRNA processing</keyword>
<proteinExistence type="inferred from homology"/>
<dbReference type="InterPro" id="IPR000571">
    <property type="entry name" value="Znf_CCCH"/>
</dbReference>
<comment type="catalytic activity">
    <reaction evidence="7">
        <text>5,6-dihydrouridine(47) in tRNA + NADP(+) = uridine(47) in tRNA + NADPH + H(+)</text>
        <dbReference type="Rhea" id="RHEA:53360"/>
        <dbReference type="Rhea" id="RHEA-COMP:13539"/>
        <dbReference type="Rhea" id="RHEA-COMP:13540"/>
        <dbReference type="ChEBI" id="CHEBI:15378"/>
        <dbReference type="ChEBI" id="CHEBI:57783"/>
        <dbReference type="ChEBI" id="CHEBI:58349"/>
        <dbReference type="ChEBI" id="CHEBI:65315"/>
        <dbReference type="ChEBI" id="CHEBI:74443"/>
        <dbReference type="EC" id="1.3.1.89"/>
    </reaction>
    <physiologicalReaction direction="right-to-left" evidence="7">
        <dbReference type="Rhea" id="RHEA:53362"/>
    </physiologicalReaction>
</comment>
<dbReference type="InterPro" id="IPR013785">
    <property type="entry name" value="Aldolase_TIM"/>
</dbReference>
<name>A0AAN8W563_9MAGN</name>
<dbReference type="EC" id="1.3.1.89" evidence="2"/>
<dbReference type="GO" id="GO:0006397">
    <property type="term" value="P:mRNA processing"/>
    <property type="evidence" value="ECO:0007669"/>
    <property type="project" value="UniProtKB-KW"/>
</dbReference>
<evidence type="ECO:0000259" key="10">
    <source>
        <dbReference type="PROSITE" id="PS50103"/>
    </source>
</evidence>
<organism evidence="11 12">
    <name type="scientific">Dillenia turbinata</name>
    <dbReference type="NCBI Taxonomy" id="194707"/>
    <lineage>
        <taxon>Eukaryota</taxon>
        <taxon>Viridiplantae</taxon>
        <taxon>Streptophyta</taxon>
        <taxon>Embryophyta</taxon>
        <taxon>Tracheophyta</taxon>
        <taxon>Spermatophyta</taxon>
        <taxon>Magnoliopsida</taxon>
        <taxon>eudicotyledons</taxon>
        <taxon>Gunneridae</taxon>
        <taxon>Pentapetalae</taxon>
        <taxon>Dilleniales</taxon>
        <taxon>Dilleniaceae</taxon>
        <taxon>Dillenia</taxon>
    </lineage>
</organism>
<comment type="catalytic activity">
    <reaction evidence="4">
        <text>5,6-dihydrouridine(47) in tRNA + NAD(+) = uridine(47) in tRNA + NADH + H(+)</text>
        <dbReference type="Rhea" id="RHEA:53364"/>
        <dbReference type="Rhea" id="RHEA-COMP:13539"/>
        <dbReference type="Rhea" id="RHEA-COMP:13540"/>
        <dbReference type="ChEBI" id="CHEBI:15378"/>
        <dbReference type="ChEBI" id="CHEBI:57540"/>
        <dbReference type="ChEBI" id="CHEBI:57945"/>
        <dbReference type="ChEBI" id="CHEBI:65315"/>
        <dbReference type="ChEBI" id="CHEBI:74443"/>
        <dbReference type="EC" id="1.3.1.89"/>
    </reaction>
    <physiologicalReaction direction="right-to-left" evidence="4">
        <dbReference type="Rhea" id="RHEA:53366"/>
    </physiologicalReaction>
</comment>
<evidence type="ECO:0000256" key="3">
    <source>
        <dbReference type="ARBA" id="ARBA00022664"/>
    </source>
</evidence>
<comment type="catalytic activity">
    <reaction evidence="5">
        <text>a 5,6-dihydrouridine in mRNA + NAD(+) = a uridine in mRNA + NADH + H(+)</text>
        <dbReference type="Rhea" id="RHEA:69851"/>
        <dbReference type="Rhea" id="RHEA-COMP:14658"/>
        <dbReference type="Rhea" id="RHEA-COMP:17789"/>
        <dbReference type="ChEBI" id="CHEBI:15378"/>
        <dbReference type="ChEBI" id="CHEBI:57540"/>
        <dbReference type="ChEBI" id="CHEBI:57945"/>
        <dbReference type="ChEBI" id="CHEBI:65315"/>
        <dbReference type="ChEBI" id="CHEBI:74443"/>
    </reaction>
    <physiologicalReaction direction="right-to-left" evidence="5">
        <dbReference type="Rhea" id="RHEA:69853"/>
    </physiologicalReaction>
</comment>
<evidence type="ECO:0000313" key="11">
    <source>
        <dbReference type="EMBL" id="KAK6946359.1"/>
    </source>
</evidence>
<feature type="non-terminal residue" evidence="11">
    <location>
        <position position="340"/>
    </location>
</feature>
<dbReference type="EMBL" id="JBAMMX010000002">
    <property type="protein sequence ID" value="KAK6946359.1"/>
    <property type="molecule type" value="Genomic_DNA"/>
</dbReference>
<feature type="region of interest" description="Disordered" evidence="9">
    <location>
        <begin position="65"/>
        <end position="101"/>
    </location>
</feature>
<dbReference type="PANTHER" id="PTHR45846:SF1">
    <property type="entry name" value="TRNA-DIHYDROURIDINE(47) SYNTHASE [NAD(P)(+)]-LIKE"/>
    <property type="match status" value="1"/>
</dbReference>
<comment type="caution">
    <text evidence="11">The sequence shown here is derived from an EMBL/GenBank/DDBJ whole genome shotgun (WGS) entry which is preliminary data.</text>
</comment>
<keyword evidence="12" id="KW-1185">Reference proteome</keyword>
<keyword evidence="8" id="KW-0479">Metal-binding</keyword>
<evidence type="ECO:0000313" key="12">
    <source>
        <dbReference type="Proteomes" id="UP001370490"/>
    </source>
</evidence>
<evidence type="ECO:0000256" key="1">
    <source>
        <dbReference type="ARBA" id="ARBA00005451"/>
    </source>
</evidence>
<dbReference type="GO" id="GO:0003723">
    <property type="term" value="F:RNA binding"/>
    <property type="evidence" value="ECO:0007669"/>
    <property type="project" value="TreeGrafter"/>
</dbReference>